<feature type="compositionally biased region" description="Acidic residues" evidence="1">
    <location>
        <begin position="97"/>
        <end position="133"/>
    </location>
</feature>
<feature type="region of interest" description="Disordered" evidence="1">
    <location>
        <begin position="96"/>
        <end position="192"/>
    </location>
</feature>
<proteinExistence type="predicted"/>
<dbReference type="SUPFAM" id="SSF52047">
    <property type="entry name" value="RNI-like"/>
    <property type="match status" value="1"/>
</dbReference>
<feature type="compositionally biased region" description="Acidic residues" evidence="1">
    <location>
        <begin position="151"/>
        <end position="167"/>
    </location>
</feature>
<name>A0A811UG62_CERCA</name>
<dbReference type="Proteomes" id="UP000606786">
    <property type="component" value="Unassembled WGS sequence"/>
</dbReference>
<organism evidence="2 3">
    <name type="scientific">Ceratitis capitata</name>
    <name type="common">Mediterranean fruit fly</name>
    <name type="synonym">Tephritis capitata</name>
    <dbReference type="NCBI Taxonomy" id="7213"/>
    <lineage>
        <taxon>Eukaryota</taxon>
        <taxon>Metazoa</taxon>
        <taxon>Ecdysozoa</taxon>
        <taxon>Arthropoda</taxon>
        <taxon>Hexapoda</taxon>
        <taxon>Insecta</taxon>
        <taxon>Pterygota</taxon>
        <taxon>Neoptera</taxon>
        <taxon>Endopterygota</taxon>
        <taxon>Diptera</taxon>
        <taxon>Brachycera</taxon>
        <taxon>Muscomorpha</taxon>
        <taxon>Tephritoidea</taxon>
        <taxon>Tephritidae</taxon>
        <taxon>Ceratitis</taxon>
        <taxon>Ceratitis</taxon>
    </lineage>
</organism>
<dbReference type="AlphaFoldDB" id="A0A811UG62"/>
<dbReference type="InterPro" id="IPR032675">
    <property type="entry name" value="LRR_dom_sf"/>
</dbReference>
<evidence type="ECO:0000256" key="1">
    <source>
        <dbReference type="SAM" id="MobiDB-lite"/>
    </source>
</evidence>
<accession>A0A811UG62</accession>
<gene>
    <name evidence="2" type="ORF">CCAP1982_LOCUS6556</name>
</gene>
<feature type="compositionally biased region" description="Basic and acidic residues" evidence="1">
    <location>
        <begin position="183"/>
        <end position="192"/>
    </location>
</feature>
<dbReference type="OrthoDB" id="7955799at2759"/>
<dbReference type="Gene3D" id="3.80.10.10">
    <property type="entry name" value="Ribonuclease Inhibitor"/>
    <property type="match status" value="1"/>
</dbReference>
<evidence type="ECO:0000313" key="2">
    <source>
        <dbReference type="EMBL" id="CAD6997939.1"/>
    </source>
</evidence>
<sequence>MQRQTDEQTVLGIPKDYSIYALCNYMNTLTTSWELAYIISVEEGLIAKLVAKNKGRFWIGYFPDVLPYPYRNVRFVKDPEEEDEDYRQELERALEIVQEEEEEEEEENEAVEEEEQRNEAVEEQEERDEAVEEQEQRNEAVEEQEQRNEAVEEQEERNEDAEDENEKEAEKEAEKEEDEEKLEENVKEEEPHELGLFLNMPNKSLNPIFLSLAKHSMRLNSIVADNWAEMLNVFSISEDFVSQFGANDFWDFCVIVGRYVETLKFNSVFRVHKEDLERYNENPQKYLRNKIRYINVLFHRHLVHFPVARTVQVEGSFLNDLTIDALARCCPLLNELKLLDPYNGEITGDNLKMLYNLEVLDLRVCPNLDAKKVEEACKVLQLRELHIVECRKLCNAPTIRHIIAHQHSTLTHLSLTAIPDAGAIMLILKITKLKKLKFYWLNDFLEFEKIFYTQLATVRPTALHRICCENQPPFMINQSHLRWGAGKYTKMREMAAIEGPPWLWMKCHKETQLLWSACTSLVSIVCLYCRVLSKKQLLILPRVCKSLKEIRFVGCRKQSDEYLLKSWQKLPYSNCSLNIEGELDWPAVLDLKEETELKLGNLYRSIECEFIP</sequence>
<dbReference type="EMBL" id="CAJHJT010000012">
    <property type="protein sequence ID" value="CAD6997939.1"/>
    <property type="molecule type" value="Genomic_DNA"/>
</dbReference>
<comment type="caution">
    <text evidence="2">The sequence shown here is derived from an EMBL/GenBank/DDBJ whole genome shotgun (WGS) entry which is preliminary data.</text>
</comment>
<protein>
    <submittedName>
        <fullName evidence="2">(Mediterranean fruit fly) hypothetical protein</fullName>
    </submittedName>
</protein>
<reference evidence="2" key="1">
    <citation type="submission" date="2020-11" db="EMBL/GenBank/DDBJ databases">
        <authorList>
            <person name="Whitehead M."/>
        </authorList>
    </citation>
    <scope>NUCLEOTIDE SEQUENCE</scope>
    <source>
        <strain evidence="2">EGII</strain>
    </source>
</reference>
<evidence type="ECO:0000313" key="3">
    <source>
        <dbReference type="Proteomes" id="UP000606786"/>
    </source>
</evidence>
<keyword evidence="3" id="KW-1185">Reference proteome</keyword>
<feature type="compositionally biased region" description="Basic and acidic residues" evidence="1">
    <location>
        <begin position="134"/>
        <end position="150"/>
    </location>
</feature>